<proteinExistence type="predicted"/>
<protein>
    <submittedName>
        <fullName evidence="1">Uncharacterized protein</fullName>
    </submittedName>
</protein>
<evidence type="ECO:0000313" key="2">
    <source>
        <dbReference type="Proteomes" id="UP000198145"/>
    </source>
</evidence>
<reference evidence="1 2" key="1">
    <citation type="submission" date="2017-06" db="EMBL/GenBank/DDBJ databases">
        <title>Draft genome of Pseudomonas nitroreducens DF05.</title>
        <authorList>
            <person name="Iyer R."/>
        </authorList>
    </citation>
    <scope>NUCLEOTIDE SEQUENCE [LARGE SCALE GENOMIC DNA]</scope>
    <source>
        <strain evidence="1 2">DF05</strain>
    </source>
</reference>
<accession>A0A246F8S2</accession>
<name>A0A246F8S2_PSENT</name>
<gene>
    <name evidence="1" type="ORF">CEG18_16475</name>
</gene>
<organism evidence="1 2">
    <name type="scientific">Pseudomonas nitroreducens</name>
    <dbReference type="NCBI Taxonomy" id="46680"/>
    <lineage>
        <taxon>Bacteria</taxon>
        <taxon>Pseudomonadati</taxon>
        <taxon>Pseudomonadota</taxon>
        <taxon>Gammaproteobacteria</taxon>
        <taxon>Pseudomonadales</taxon>
        <taxon>Pseudomonadaceae</taxon>
        <taxon>Pseudomonas</taxon>
    </lineage>
</organism>
<dbReference type="EMBL" id="NJBA01000005">
    <property type="protein sequence ID" value="OWP50031.1"/>
    <property type="molecule type" value="Genomic_DNA"/>
</dbReference>
<dbReference type="AlphaFoldDB" id="A0A246F8S2"/>
<evidence type="ECO:0000313" key="1">
    <source>
        <dbReference type="EMBL" id="OWP50031.1"/>
    </source>
</evidence>
<sequence length="79" mass="9390">MQQESLAKRYRVRFVRNGQAFEFHTDDPVMSEARAWFHVARHLRIPVNDLQGFQLLYHTIRRHVEAHNVRDVSFEEAAG</sequence>
<dbReference type="Proteomes" id="UP000198145">
    <property type="component" value="Unassembled WGS sequence"/>
</dbReference>
<comment type="caution">
    <text evidence="1">The sequence shown here is derived from an EMBL/GenBank/DDBJ whole genome shotgun (WGS) entry which is preliminary data.</text>
</comment>